<gene>
    <name evidence="6" type="ORF">GPM918_LOCUS45422</name>
    <name evidence="7" type="ORF">SRO942_LOCUS47905</name>
</gene>
<dbReference type="InterPro" id="IPR003656">
    <property type="entry name" value="Znf_BED"/>
</dbReference>
<feature type="compositionally biased region" description="Low complexity" evidence="4">
    <location>
        <begin position="26"/>
        <end position="40"/>
    </location>
</feature>
<dbReference type="OrthoDB" id="1607513at2759"/>
<evidence type="ECO:0000256" key="2">
    <source>
        <dbReference type="ARBA" id="ARBA00022771"/>
    </source>
</evidence>
<evidence type="ECO:0000256" key="1">
    <source>
        <dbReference type="ARBA" id="ARBA00022723"/>
    </source>
</evidence>
<dbReference type="Proteomes" id="UP000663829">
    <property type="component" value="Unassembled WGS sequence"/>
</dbReference>
<feature type="region of interest" description="Disordered" evidence="4">
    <location>
        <begin position="23"/>
        <end position="81"/>
    </location>
</feature>
<keyword evidence="2" id="KW-0863">Zinc-finger</keyword>
<name>A0A816EGK8_9BILA</name>
<comment type="caution">
    <text evidence="6">The sequence shown here is derived from an EMBL/GenBank/DDBJ whole genome shotgun (WGS) entry which is preliminary data.</text>
</comment>
<keyword evidence="1" id="KW-0479">Metal-binding</keyword>
<feature type="non-terminal residue" evidence="6">
    <location>
        <position position="1"/>
    </location>
</feature>
<evidence type="ECO:0000313" key="8">
    <source>
        <dbReference type="Proteomes" id="UP000663829"/>
    </source>
</evidence>
<sequence>FNMSVDSQSAAFNELKKKRVFDDITSASKSNQSNSSISRDSNSKHAKYNSIDEPNQHVKKTKYDKNDKTSVLPKRGTTASQKVDISSDEDNVATQFGSSLVWQYATRCIDRNYAICNLCLNDKHISTNHGSTSTLRQHLISMHGKNEVMIPIDKKKDKSLPFSLEKKRQLDDYLIKSVASDARTFNDFG</sequence>
<protein>
    <recommendedName>
        <fullName evidence="5">BED-type domain-containing protein</fullName>
    </recommendedName>
</protein>
<evidence type="ECO:0000256" key="3">
    <source>
        <dbReference type="ARBA" id="ARBA00022833"/>
    </source>
</evidence>
<dbReference type="GO" id="GO:0008270">
    <property type="term" value="F:zinc ion binding"/>
    <property type="evidence" value="ECO:0007669"/>
    <property type="project" value="UniProtKB-KW"/>
</dbReference>
<accession>A0A816EGK8</accession>
<organism evidence="6 8">
    <name type="scientific">Didymodactylos carnosus</name>
    <dbReference type="NCBI Taxonomy" id="1234261"/>
    <lineage>
        <taxon>Eukaryota</taxon>
        <taxon>Metazoa</taxon>
        <taxon>Spiralia</taxon>
        <taxon>Gnathifera</taxon>
        <taxon>Rotifera</taxon>
        <taxon>Eurotatoria</taxon>
        <taxon>Bdelloidea</taxon>
        <taxon>Philodinida</taxon>
        <taxon>Philodinidae</taxon>
        <taxon>Didymodactylos</taxon>
    </lineage>
</organism>
<dbReference type="GO" id="GO:0003677">
    <property type="term" value="F:DNA binding"/>
    <property type="evidence" value="ECO:0007669"/>
    <property type="project" value="InterPro"/>
</dbReference>
<dbReference type="EMBL" id="CAJNOQ010050770">
    <property type="protein sequence ID" value="CAF1649442.1"/>
    <property type="molecule type" value="Genomic_DNA"/>
</dbReference>
<reference evidence="6" key="1">
    <citation type="submission" date="2021-02" db="EMBL/GenBank/DDBJ databases">
        <authorList>
            <person name="Nowell W R."/>
        </authorList>
    </citation>
    <scope>NUCLEOTIDE SEQUENCE</scope>
</reference>
<keyword evidence="8" id="KW-1185">Reference proteome</keyword>
<dbReference type="Pfam" id="PF02892">
    <property type="entry name" value="zf-BED"/>
    <property type="match status" value="1"/>
</dbReference>
<feature type="non-terminal residue" evidence="6">
    <location>
        <position position="189"/>
    </location>
</feature>
<evidence type="ECO:0000256" key="4">
    <source>
        <dbReference type="SAM" id="MobiDB-lite"/>
    </source>
</evidence>
<dbReference type="Proteomes" id="UP000681722">
    <property type="component" value="Unassembled WGS sequence"/>
</dbReference>
<keyword evidence="3" id="KW-0862">Zinc</keyword>
<feature type="domain" description="BED-type" evidence="5">
    <location>
        <begin position="99"/>
        <end position="143"/>
    </location>
</feature>
<evidence type="ECO:0000313" key="7">
    <source>
        <dbReference type="EMBL" id="CAF4574658.1"/>
    </source>
</evidence>
<dbReference type="EMBL" id="CAJOBC010121118">
    <property type="protein sequence ID" value="CAF4574658.1"/>
    <property type="molecule type" value="Genomic_DNA"/>
</dbReference>
<dbReference type="SMART" id="SM00614">
    <property type="entry name" value="ZnF_BED"/>
    <property type="match status" value="1"/>
</dbReference>
<evidence type="ECO:0000313" key="6">
    <source>
        <dbReference type="EMBL" id="CAF1649442.1"/>
    </source>
</evidence>
<proteinExistence type="predicted"/>
<evidence type="ECO:0000259" key="5">
    <source>
        <dbReference type="Pfam" id="PF02892"/>
    </source>
</evidence>
<dbReference type="AlphaFoldDB" id="A0A816EGK8"/>